<dbReference type="EMBL" id="CP113089">
    <property type="protein sequence ID" value="WAB81957.1"/>
    <property type="molecule type" value="Genomic_DNA"/>
</dbReference>
<evidence type="ECO:0000313" key="2">
    <source>
        <dbReference type="Proteomes" id="UP001164706"/>
    </source>
</evidence>
<organism evidence="1 2">
    <name type="scientific">Microcella daejeonensis</name>
    <dbReference type="NCBI Taxonomy" id="2994971"/>
    <lineage>
        <taxon>Bacteria</taxon>
        <taxon>Bacillati</taxon>
        <taxon>Actinomycetota</taxon>
        <taxon>Actinomycetes</taxon>
        <taxon>Micrococcales</taxon>
        <taxon>Microbacteriaceae</taxon>
        <taxon>Microcella</taxon>
    </lineage>
</organism>
<sequence>MLRFAVVSFLEPVALDSEYAAGALPLHVTLLSSASTDADLGQVAEAVEQAVAAFPGFAARGGDDEEHDDGTEVTLLDEAGEIVDAHRALIGELRDLGVRVDDPGRVGRGFRPAVSITAEERIERGERVELRAVAILDCAPEGDGSRRRVIDQMPLL</sequence>
<dbReference type="RefSeq" id="WP_267781766.1">
    <property type="nucleotide sequence ID" value="NZ_CP113089.1"/>
</dbReference>
<dbReference type="Proteomes" id="UP001164706">
    <property type="component" value="Chromosome"/>
</dbReference>
<dbReference type="KEGG" id="mdb:OVN18_02760"/>
<evidence type="ECO:0000313" key="1">
    <source>
        <dbReference type="EMBL" id="WAB81957.1"/>
    </source>
</evidence>
<reference evidence="1" key="1">
    <citation type="submission" date="2022-11" db="EMBL/GenBank/DDBJ databases">
        <title>Description of Microcella daejonensis nov. sp, isolated from riverside soil.</title>
        <authorList>
            <person name="Molina K.M."/>
            <person name="Kim S.B."/>
        </authorList>
    </citation>
    <scope>NUCLEOTIDE SEQUENCE</scope>
    <source>
        <strain evidence="1">MMS21-STM12</strain>
    </source>
</reference>
<evidence type="ECO:0008006" key="3">
    <source>
        <dbReference type="Google" id="ProtNLM"/>
    </source>
</evidence>
<dbReference type="AlphaFoldDB" id="A0A9E8MLY0"/>
<proteinExistence type="predicted"/>
<keyword evidence="2" id="KW-1185">Reference proteome</keyword>
<accession>A0A9E8MLY0</accession>
<gene>
    <name evidence="1" type="ORF">OVN18_02760</name>
</gene>
<name>A0A9E8MLY0_9MICO</name>
<protein>
    <recommendedName>
        <fullName evidence="3">2'-5' RNA ligase superfamily protein</fullName>
    </recommendedName>
</protein>